<dbReference type="EMBL" id="JAUIZM010000009">
    <property type="protein sequence ID" value="KAK1363639.1"/>
    <property type="molecule type" value="Genomic_DNA"/>
</dbReference>
<evidence type="ECO:0000313" key="8">
    <source>
        <dbReference type="Proteomes" id="UP001237642"/>
    </source>
</evidence>
<dbReference type="InterPro" id="IPR045069">
    <property type="entry name" value="MATE_euk"/>
</dbReference>
<feature type="transmembrane region" description="Helical" evidence="6">
    <location>
        <begin position="66"/>
        <end position="90"/>
    </location>
</feature>
<feature type="transmembrane region" description="Helical" evidence="6">
    <location>
        <begin position="38"/>
        <end position="60"/>
    </location>
</feature>
<protein>
    <recommendedName>
        <fullName evidence="6">Protein DETOXIFICATION</fullName>
    </recommendedName>
    <alternativeName>
        <fullName evidence="6">Multidrug and toxic compound extrusion protein</fullName>
    </alternativeName>
</protein>
<dbReference type="AlphaFoldDB" id="A0AAD8HAS3"/>
<evidence type="ECO:0000256" key="5">
    <source>
        <dbReference type="ARBA" id="ARBA00023136"/>
    </source>
</evidence>
<name>A0AAD8HAS3_9APIA</name>
<organism evidence="7 8">
    <name type="scientific">Heracleum sosnowskyi</name>
    <dbReference type="NCBI Taxonomy" id="360622"/>
    <lineage>
        <taxon>Eukaryota</taxon>
        <taxon>Viridiplantae</taxon>
        <taxon>Streptophyta</taxon>
        <taxon>Embryophyta</taxon>
        <taxon>Tracheophyta</taxon>
        <taxon>Spermatophyta</taxon>
        <taxon>Magnoliopsida</taxon>
        <taxon>eudicotyledons</taxon>
        <taxon>Gunneridae</taxon>
        <taxon>Pentapetalae</taxon>
        <taxon>asterids</taxon>
        <taxon>campanulids</taxon>
        <taxon>Apiales</taxon>
        <taxon>Apiaceae</taxon>
        <taxon>Apioideae</taxon>
        <taxon>apioid superclade</taxon>
        <taxon>Tordylieae</taxon>
        <taxon>Tordyliinae</taxon>
        <taxon>Heracleum</taxon>
    </lineage>
</organism>
<feature type="transmembrane region" description="Helical" evidence="6">
    <location>
        <begin position="370"/>
        <end position="394"/>
    </location>
</feature>
<proteinExistence type="inferred from homology"/>
<feature type="transmembrane region" description="Helical" evidence="6">
    <location>
        <begin position="184"/>
        <end position="204"/>
    </location>
</feature>
<evidence type="ECO:0000256" key="1">
    <source>
        <dbReference type="ARBA" id="ARBA00004141"/>
    </source>
</evidence>
<dbReference type="GO" id="GO:0016020">
    <property type="term" value="C:membrane"/>
    <property type="evidence" value="ECO:0007669"/>
    <property type="project" value="UniProtKB-SubCell"/>
</dbReference>
<dbReference type="CDD" id="cd13132">
    <property type="entry name" value="MATE_eukaryotic"/>
    <property type="match status" value="1"/>
</dbReference>
<dbReference type="Proteomes" id="UP001237642">
    <property type="component" value="Unassembled WGS sequence"/>
</dbReference>
<keyword evidence="3 6" id="KW-0812">Transmembrane</keyword>
<dbReference type="Pfam" id="PF01554">
    <property type="entry name" value="MatE"/>
    <property type="match status" value="2"/>
</dbReference>
<feature type="transmembrane region" description="Helical" evidence="6">
    <location>
        <begin position="406"/>
        <end position="426"/>
    </location>
</feature>
<gene>
    <name evidence="7" type="ORF">POM88_039200</name>
</gene>
<feature type="transmembrane region" description="Helical" evidence="6">
    <location>
        <begin position="111"/>
        <end position="134"/>
    </location>
</feature>
<keyword evidence="5 6" id="KW-0472">Membrane</keyword>
<dbReference type="GO" id="GO:1990961">
    <property type="term" value="P:xenobiotic detoxification by transmembrane export across the plasma membrane"/>
    <property type="evidence" value="ECO:0007669"/>
    <property type="project" value="InterPro"/>
</dbReference>
<sequence length="487" mass="52918">MVMPMGDVQAEFSEKSGITNWRKTLSKYGDELKKTSRIAAPMVAVSVLQYLLQVISVMMVGHVNQLTLASVAIATSLTNVTGFSLLSGLVGGLETLCGQAYGARQYHKVGVYTCSAIISLLLVCLPVCVFWIFMDKFLILIGQDHSISVEARKYAIWVIPALFGSAILKPVVRYLQSQSLTPPLLASSFAVLCFHVPLCWSLIFKFKLGTVGAAVAFSMSTWLYLVLLVLYIKYSASCETTRISFTSEAFLVIGQFFRFAVPSAVMVCLKWWSLEVLVLLSGLLPNPKLETSVLSICLTISTLHFTIPYGIGAAASTRVSNELGAGNPQAARVAVWTVIFLAAVEAVIVSTTLFFCRNVLGHAYSNDKAVVSYIAVMTPLICLSVITDSIQAVISGIARGSGWQHIGAYVNIGAFYLFGIPIAVVLGFTKHMNAKGLWIGIVVGSIIQSTVLFLVTSFTNWQKQATKAQERMSKVRSTVESTTNDHQ</sequence>
<keyword evidence="8" id="KW-1185">Reference proteome</keyword>
<evidence type="ECO:0000256" key="2">
    <source>
        <dbReference type="ARBA" id="ARBA00010199"/>
    </source>
</evidence>
<feature type="transmembrane region" description="Helical" evidence="6">
    <location>
        <begin position="438"/>
        <end position="461"/>
    </location>
</feature>
<evidence type="ECO:0000256" key="4">
    <source>
        <dbReference type="ARBA" id="ARBA00022989"/>
    </source>
</evidence>
<feature type="transmembrane region" description="Helical" evidence="6">
    <location>
        <begin position="292"/>
        <end position="312"/>
    </location>
</feature>
<dbReference type="InterPro" id="IPR002528">
    <property type="entry name" value="MATE_fam"/>
</dbReference>
<dbReference type="GO" id="GO:0015297">
    <property type="term" value="F:antiporter activity"/>
    <property type="evidence" value="ECO:0007669"/>
    <property type="project" value="InterPro"/>
</dbReference>
<feature type="transmembrane region" description="Helical" evidence="6">
    <location>
        <begin position="333"/>
        <end position="355"/>
    </location>
</feature>
<comment type="caution">
    <text evidence="7">The sequence shown here is derived from an EMBL/GenBank/DDBJ whole genome shotgun (WGS) entry which is preliminary data.</text>
</comment>
<comment type="subcellular location">
    <subcellularLocation>
        <location evidence="1">Membrane</location>
        <topology evidence="1">Multi-pass membrane protein</topology>
    </subcellularLocation>
</comment>
<evidence type="ECO:0000313" key="7">
    <source>
        <dbReference type="EMBL" id="KAK1363639.1"/>
    </source>
</evidence>
<accession>A0AAD8HAS3</accession>
<dbReference type="GO" id="GO:0042910">
    <property type="term" value="F:xenobiotic transmembrane transporter activity"/>
    <property type="evidence" value="ECO:0007669"/>
    <property type="project" value="InterPro"/>
</dbReference>
<reference evidence="7" key="2">
    <citation type="submission" date="2023-05" db="EMBL/GenBank/DDBJ databases">
        <authorList>
            <person name="Schelkunov M.I."/>
        </authorList>
    </citation>
    <scope>NUCLEOTIDE SEQUENCE</scope>
    <source>
        <strain evidence="7">Hsosn_3</strain>
        <tissue evidence="7">Leaf</tissue>
    </source>
</reference>
<dbReference type="PANTHER" id="PTHR11206">
    <property type="entry name" value="MULTIDRUG RESISTANCE PROTEIN"/>
    <property type="match status" value="1"/>
</dbReference>
<evidence type="ECO:0000256" key="3">
    <source>
        <dbReference type="ARBA" id="ARBA00022692"/>
    </source>
</evidence>
<dbReference type="NCBIfam" id="TIGR00797">
    <property type="entry name" value="matE"/>
    <property type="match status" value="1"/>
</dbReference>
<feature type="transmembrane region" description="Helical" evidence="6">
    <location>
        <begin position="154"/>
        <end position="172"/>
    </location>
</feature>
<feature type="transmembrane region" description="Helical" evidence="6">
    <location>
        <begin position="210"/>
        <end position="230"/>
    </location>
</feature>
<keyword evidence="4 6" id="KW-1133">Transmembrane helix</keyword>
<reference evidence="7" key="1">
    <citation type="submission" date="2023-02" db="EMBL/GenBank/DDBJ databases">
        <title>Genome of toxic invasive species Heracleum sosnowskyi carries increased number of genes despite the absence of recent whole-genome duplications.</title>
        <authorList>
            <person name="Schelkunov M."/>
            <person name="Shtratnikova V."/>
            <person name="Makarenko M."/>
            <person name="Klepikova A."/>
            <person name="Omelchenko D."/>
            <person name="Novikova G."/>
            <person name="Obukhova E."/>
            <person name="Bogdanov V."/>
            <person name="Penin A."/>
            <person name="Logacheva M."/>
        </authorList>
    </citation>
    <scope>NUCLEOTIDE SEQUENCE</scope>
    <source>
        <strain evidence="7">Hsosn_3</strain>
        <tissue evidence="7">Leaf</tissue>
    </source>
</reference>
<comment type="similarity">
    <text evidence="2 6">Belongs to the multi antimicrobial extrusion (MATE) (TC 2.A.66.1) family.</text>
</comment>
<evidence type="ECO:0000256" key="6">
    <source>
        <dbReference type="RuleBase" id="RU004914"/>
    </source>
</evidence>